<evidence type="ECO:0008006" key="3">
    <source>
        <dbReference type="Google" id="ProtNLM"/>
    </source>
</evidence>
<comment type="caution">
    <text evidence="2">The sequence shown here is derived from an EMBL/GenBank/DDBJ whole genome shotgun (WGS) entry which is preliminary data.</text>
</comment>
<feature type="transmembrane region" description="Helical" evidence="1">
    <location>
        <begin position="135"/>
        <end position="155"/>
    </location>
</feature>
<keyword evidence="1" id="KW-1133">Transmembrane helix</keyword>
<feature type="transmembrane region" description="Helical" evidence="1">
    <location>
        <begin position="49"/>
        <end position="67"/>
    </location>
</feature>
<accession>A0A732DA23</accession>
<protein>
    <recommendedName>
        <fullName evidence="3">Conjugal transfer protein TraQ</fullName>
    </recommendedName>
</protein>
<feature type="transmembrane region" description="Helical" evidence="1">
    <location>
        <begin position="12"/>
        <end position="37"/>
    </location>
</feature>
<reference evidence="2" key="1">
    <citation type="journal article" date="2018" name="Genome Biol.">
        <title>SKESA: strategic k-mer extension for scrupulous assemblies.</title>
        <authorList>
            <person name="Souvorov A."/>
            <person name="Agarwala R."/>
            <person name="Lipman D.J."/>
        </authorList>
    </citation>
    <scope>NUCLEOTIDE SEQUENCE</scope>
    <source>
        <strain evidence="2">10-1049</strain>
    </source>
</reference>
<organism evidence="2">
    <name type="scientific">Salmonella dublin</name>
    <dbReference type="NCBI Taxonomy" id="98360"/>
    <lineage>
        <taxon>Bacteria</taxon>
        <taxon>Pseudomonadati</taxon>
        <taxon>Pseudomonadota</taxon>
        <taxon>Gammaproteobacteria</taxon>
        <taxon>Enterobacterales</taxon>
        <taxon>Enterobacteriaceae</taxon>
        <taxon>Salmonella</taxon>
    </lineage>
</organism>
<gene>
    <name evidence="2" type="ORF">G4G51_004768</name>
</gene>
<keyword evidence="1" id="KW-0812">Transmembrane</keyword>
<keyword evidence="1" id="KW-0472">Membrane</keyword>
<sequence>MENTITINKRYLILITGLILIYSGNANAAPTIAQILANGSNLWFEVARLASGLAFFSGIVISGMALFKMRDVSEGQAKVSSVLLLTFVGACLMTFPQTISSITNSMVLGDTAGMDILSRVPVPDGIPGMKEGMDALFLFIKMIGHIAFFRGFLILKDIDKGQGGLSKALTHIVGGAMAINIDTVVEIMTETFLK</sequence>
<dbReference type="AlphaFoldDB" id="A0A732DA23"/>
<name>A0A732DA23_SALDU</name>
<proteinExistence type="predicted"/>
<evidence type="ECO:0000256" key="1">
    <source>
        <dbReference type="SAM" id="Phobius"/>
    </source>
</evidence>
<feature type="transmembrane region" description="Helical" evidence="1">
    <location>
        <begin position="79"/>
        <end position="99"/>
    </location>
</feature>
<dbReference type="EMBL" id="DAASCL010000097">
    <property type="protein sequence ID" value="HAE4980096.1"/>
    <property type="molecule type" value="Genomic_DNA"/>
</dbReference>
<evidence type="ECO:0000313" key="2">
    <source>
        <dbReference type="EMBL" id="HAE4980096.1"/>
    </source>
</evidence>
<reference evidence="2" key="2">
    <citation type="submission" date="2018-07" db="EMBL/GenBank/DDBJ databases">
        <authorList>
            <consortium name="NCBI Pathogen Detection Project"/>
        </authorList>
    </citation>
    <scope>NUCLEOTIDE SEQUENCE</scope>
    <source>
        <strain evidence="2">10-1049</strain>
    </source>
</reference>